<accession>A0A151XDR8</accession>
<organism evidence="1 2">
    <name type="scientific">Mycetomoellerius zeteki</name>
    <dbReference type="NCBI Taxonomy" id="64791"/>
    <lineage>
        <taxon>Eukaryota</taxon>
        <taxon>Metazoa</taxon>
        <taxon>Ecdysozoa</taxon>
        <taxon>Arthropoda</taxon>
        <taxon>Hexapoda</taxon>
        <taxon>Insecta</taxon>
        <taxon>Pterygota</taxon>
        <taxon>Neoptera</taxon>
        <taxon>Endopterygota</taxon>
        <taxon>Hymenoptera</taxon>
        <taxon>Apocrita</taxon>
        <taxon>Aculeata</taxon>
        <taxon>Formicoidea</taxon>
        <taxon>Formicidae</taxon>
        <taxon>Myrmicinae</taxon>
        <taxon>Mycetomoellerius</taxon>
    </lineage>
</organism>
<dbReference type="EMBL" id="KQ982257">
    <property type="protein sequence ID" value="KYQ58526.1"/>
    <property type="molecule type" value="Genomic_DNA"/>
</dbReference>
<keyword evidence="2" id="KW-1185">Reference proteome</keyword>
<reference evidence="1 2" key="1">
    <citation type="submission" date="2015-09" db="EMBL/GenBank/DDBJ databases">
        <title>Trachymyrmex zeteki WGS genome.</title>
        <authorList>
            <person name="Nygaard S."/>
            <person name="Hu H."/>
            <person name="Boomsma J."/>
            <person name="Zhang G."/>
        </authorList>
    </citation>
    <scope>NUCLEOTIDE SEQUENCE [LARGE SCALE GENOMIC DNA]</scope>
    <source>
        <strain evidence="1">Tzet28-1</strain>
        <tissue evidence="1">Whole body</tissue>
    </source>
</reference>
<gene>
    <name evidence="1" type="ORF">ALC60_02476</name>
</gene>
<dbReference type="Proteomes" id="UP000075809">
    <property type="component" value="Unassembled WGS sequence"/>
</dbReference>
<evidence type="ECO:0000313" key="1">
    <source>
        <dbReference type="EMBL" id="KYQ58526.1"/>
    </source>
</evidence>
<evidence type="ECO:0000313" key="2">
    <source>
        <dbReference type="Proteomes" id="UP000075809"/>
    </source>
</evidence>
<name>A0A151XDR8_9HYME</name>
<protein>
    <submittedName>
        <fullName evidence="1">Uncharacterized protein</fullName>
    </submittedName>
</protein>
<dbReference type="AlphaFoldDB" id="A0A151XDR8"/>
<proteinExistence type="predicted"/>
<sequence length="199" mass="23050">MCTDKESRRTSVTSFSLQTLMHLVNIPSLLVEALPCFERQRQFVFAMISQGDLHVTRTLKLTRYIPSSRRSMRCSLWRSTFFQSFVQAGINKTDRIHINCGVYNISKIEEGSSRPPLSKNFERVVTPSKVSMVKLSLSSTLASHLRFSRPLTYIKACQETLRHGTCKNIMRENGSFSQHRYFLHDKFLSNDESLQIHKR</sequence>